<reference evidence="3" key="2">
    <citation type="submission" date="2015-01" db="EMBL/GenBank/DDBJ databases">
        <title>Evolutionary Origins and Diversification of the Mycorrhizal Mutualists.</title>
        <authorList>
            <consortium name="DOE Joint Genome Institute"/>
            <consortium name="Mycorrhizal Genomics Consortium"/>
            <person name="Kohler A."/>
            <person name="Kuo A."/>
            <person name="Nagy L.G."/>
            <person name="Floudas D."/>
            <person name="Copeland A."/>
            <person name="Barry K.W."/>
            <person name="Cichocki N."/>
            <person name="Veneault-Fourrey C."/>
            <person name="LaButti K."/>
            <person name="Lindquist E.A."/>
            <person name="Lipzen A."/>
            <person name="Lundell T."/>
            <person name="Morin E."/>
            <person name="Murat C."/>
            <person name="Riley R."/>
            <person name="Ohm R."/>
            <person name="Sun H."/>
            <person name="Tunlid A."/>
            <person name="Henrissat B."/>
            <person name="Grigoriev I.V."/>
            <person name="Hibbett D.S."/>
            <person name="Martin F."/>
        </authorList>
    </citation>
    <scope>NUCLEOTIDE SEQUENCE [LARGE SCALE GENOMIC DNA]</scope>
    <source>
        <strain evidence="3">UH-Slu-Lm8-n1</strain>
    </source>
</reference>
<accession>A0A0D0B683</accession>
<evidence type="ECO:0000313" key="2">
    <source>
        <dbReference type="EMBL" id="KIK41962.1"/>
    </source>
</evidence>
<evidence type="ECO:0000256" key="1">
    <source>
        <dbReference type="SAM" id="MobiDB-lite"/>
    </source>
</evidence>
<dbReference type="Proteomes" id="UP000054485">
    <property type="component" value="Unassembled WGS sequence"/>
</dbReference>
<dbReference type="InParanoid" id="A0A0D0B683"/>
<dbReference type="SUPFAM" id="SSF52047">
    <property type="entry name" value="RNI-like"/>
    <property type="match status" value="1"/>
</dbReference>
<dbReference type="STRING" id="930992.A0A0D0B683"/>
<evidence type="ECO:0000313" key="3">
    <source>
        <dbReference type="Proteomes" id="UP000054485"/>
    </source>
</evidence>
<feature type="compositionally biased region" description="Low complexity" evidence="1">
    <location>
        <begin position="65"/>
        <end position="76"/>
    </location>
</feature>
<feature type="region of interest" description="Disordered" evidence="1">
    <location>
        <begin position="1"/>
        <end position="88"/>
    </location>
</feature>
<proteinExistence type="predicted"/>
<keyword evidence="3" id="KW-1185">Reference proteome</keyword>
<dbReference type="OrthoDB" id="2841072at2759"/>
<dbReference type="Gene3D" id="3.80.10.10">
    <property type="entry name" value="Ribonuclease Inhibitor"/>
    <property type="match status" value="1"/>
</dbReference>
<dbReference type="AlphaFoldDB" id="A0A0D0B683"/>
<dbReference type="InterPro" id="IPR032675">
    <property type="entry name" value="LRR_dom_sf"/>
</dbReference>
<organism evidence="2 3">
    <name type="scientific">Suillus luteus UH-Slu-Lm8-n1</name>
    <dbReference type="NCBI Taxonomy" id="930992"/>
    <lineage>
        <taxon>Eukaryota</taxon>
        <taxon>Fungi</taxon>
        <taxon>Dikarya</taxon>
        <taxon>Basidiomycota</taxon>
        <taxon>Agaricomycotina</taxon>
        <taxon>Agaricomycetes</taxon>
        <taxon>Agaricomycetidae</taxon>
        <taxon>Boletales</taxon>
        <taxon>Suillineae</taxon>
        <taxon>Suillaceae</taxon>
        <taxon>Suillus</taxon>
    </lineage>
</organism>
<dbReference type="HOGENOM" id="CLU_021164_0_2_1"/>
<sequence length="601" mass="66594">MADVSDDGGSVADQIDDSEETSPDELNAVARENVQRVERNRRRAERRADVADLAAISDDESLIGTPSRTTSSAPSTLETPSSVDSSPSLAMHPALQNFDIICAICLYVHDESLPALASTCRIFERPALDALWRNLQSVEPLVKCLPSDLFGTERGRMVLLKPLDTRTWGILYKYTSRVHSITQSDSLTVIELLSSLMLSCPSAPASLFPNLRQLTWHADGTHCAAEFLRMAFVPTLLSLDMQISSASSFFLSVLSSLGTLCPHLQVLIMPSATNGLLRKASPFVAQSISQLNCLKTLYVWDLGNQGNEHLMQLPALQVLVLDLQTSSAWKGRSRLQFPGFHNLNYLVLFIDNFNYALDFPRSLQVIDSKNIGIYFTAAHSFRSSYTALSQLFTILGEKCDHNNLISFSLFDSTGVSTNPDVFKPLHACHNLTQLLVERSWRISMADEELCQLVRGWPKLQVLDISRFVAVRATTIPTLHGLISLLQLCPALTSLTLVIDITKLDGIDFKSPGGGICNNHLEKLVLSNSPMKSPLNVALILSGLFPNLLKVDLDCWDPLVPKIPMSRVRSEKQLEQWKAVNLFLHSFHVVRERCTESMSSDS</sequence>
<feature type="compositionally biased region" description="Acidic residues" evidence="1">
    <location>
        <begin position="14"/>
        <end position="23"/>
    </location>
</feature>
<gene>
    <name evidence="2" type="ORF">CY34DRAFT_805473</name>
</gene>
<dbReference type="EMBL" id="KN835252">
    <property type="protein sequence ID" value="KIK41962.1"/>
    <property type="molecule type" value="Genomic_DNA"/>
</dbReference>
<name>A0A0D0B683_9AGAM</name>
<protein>
    <submittedName>
        <fullName evidence="2">Unplaced genomic scaffold CY34scaffold_121, whole genome shotgun sequence</fullName>
    </submittedName>
</protein>
<reference evidence="2 3" key="1">
    <citation type="submission" date="2014-04" db="EMBL/GenBank/DDBJ databases">
        <authorList>
            <consortium name="DOE Joint Genome Institute"/>
            <person name="Kuo A."/>
            <person name="Ruytinx J."/>
            <person name="Rineau F."/>
            <person name="Colpaert J."/>
            <person name="Kohler A."/>
            <person name="Nagy L.G."/>
            <person name="Floudas D."/>
            <person name="Copeland A."/>
            <person name="Barry K.W."/>
            <person name="Cichocki N."/>
            <person name="Veneault-Fourrey C."/>
            <person name="LaButti K."/>
            <person name="Lindquist E.A."/>
            <person name="Lipzen A."/>
            <person name="Lundell T."/>
            <person name="Morin E."/>
            <person name="Murat C."/>
            <person name="Sun H."/>
            <person name="Tunlid A."/>
            <person name="Henrissat B."/>
            <person name="Grigoriev I.V."/>
            <person name="Hibbett D.S."/>
            <person name="Martin F."/>
            <person name="Nordberg H.P."/>
            <person name="Cantor M.N."/>
            <person name="Hua S.X."/>
        </authorList>
    </citation>
    <scope>NUCLEOTIDE SEQUENCE [LARGE SCALE GENOMIC DNA]</scope>
    <source>
        <strain evidence="2 3">UH-Slu-Lm8-n1</strain>
    </source>
</reference>
<feature type="compositionally biased region" description="Polar residues" evidence="1">
    <location>
        <begin position="77"/>
        <end position="88"/>
    </location>
</feature>